<keyword evidence="7" id="KW-0472">Membrane</keyword>
<dbReference type="OrthoDB" id="9864383at2759"/>
<dbReference type="Gene3D" id="2.10.50.10">
    <property type="entry name" value="Tumor Necrosis Factor Receptor, subunit A, domain 2"/>
    <property type="match status" value="1"/>
</dbReference>
<keyword evidence="1" id="KW-0053">Apoptosis</keyword>
<keyword evidence="7" id="KW-0812">Transmembrane</keyword>
<keyword evidence="10" id="KW-1185">Reference proteome</keyword>
<dbReference type="RefSeq" id="XP_031553290.1">
    <property type="nucleotide sequence ID" value="XM_031697430.1"/>
</dbReference>
<keyword evidence="4" id="KW-1015">Disulfide bond</keyword>
<feature type="region of interest" description="Disordered" evidence="6">
    <location>
        <begin position="144"/>
        <end position="235"/>
    </location>
</feature>
<dbReference type="InParanoid" id="A0A6P8HL03"/>
<evidence type="ECO:0000313" key="10">
    <source>
        <dbReference type="Proteomes" id="UP000515163"/>
    </source>
</evidence>
<accession>A0A6P8HL03</accession>
<keyword evidence="7" id="KW-1133">Transmembrane helix</keyword>
<keyword evidence="3" id="KW-0677">Repeat</keyword>
<evidence type="ECO:0000256" key="3">
    <source>
        <dbReference type="ARBA" id="ARBA00022737"/>
    </source>
</evidence>
<sequence length="428" mass="46972">MKKIWINSSTEVVMRAVVFLTLCAMAVSGKMKCKPDEVKMCANKDWQECFCRKCLSCPPGYGPNRPCGGRYVNGSTIIKCIPCISLKNYSHEYSIASCQPCVQCEGKKTLQECTAKSKRICSTICQEGYSMNYATDECLPDPSFKTPPGQSSTTAKWTTTHLPKTTTTQQPSSTTPIQLTKTQTKPHGTTKSSTHPDISGSNLESNSANNSESNSASNSASNLVSNSASGDSSHSRDNKIIILSVSGITLVVGVVCFLRNRQMFCFRHATGNQNSEEIPLSDYKDSISPRSSQEIVPWPDKFRLKDIVSALRSNIANYIVGEGLTIGLINGWRAIGEKVKLNPNELKAISAAGHLKTHTNEGEQLLLKLETCQPELTLTEFVNILENLGRKDVVNLIKDHYNNENEANINANQISVTPQNSHPEPEFV</sequence>
<proteinExistence type="predicted"/>
<dbReference type="InterPro" id="IPR011029">
    <property type="entry name" value="DEATH-like_dom_sf"/>
</dbReference>
<evidence type="ECO:0000313" key="11">
    <source>
        <dbReference type="RefSeq" id="XP_031553290.1"/>
    </source>
</evidence>
<organism evidence="10 11">
    <name type="scientific">Actinia tenebrosa</name>
    <name type="common">Australian red waratah sea anemone</name>
    <dbReference type="NCBI Taxonomy" id="6105"/>
    <lineage>
        <taxon>Eukaryota</taxon>
        <taxon>Metazoa</taxon>
        <taxon>Cnidaria</taxon>
        <taxon>Anthozoa</taxon>
        <taxon>Hexacorallia</taxon>
        <taxon>Actiniaria</taxon>
        <taxon>Actiniidae</taxon>
        <taxon>Actinia</taxon>
    </lineage>
</organism>
<name>A0A6P8HL03_ACTTE</name>
<evidence type="ECO:0000256" key="7">
    <source>
        <dbReference type="SAM" id="Phobius"/>
    </source>
</evidence>
<protein>
    <submittedName>
        <fullName evidence="11">Uncharacterized protein LOC116290407</fullName>
    </submittedName>
</protein>
<feature type="chain" id="PRO_5028081099" evidence="8">
    <location>
        <begin position="30"/>
        <end position="428"/>
    </location>
</feature>
<evidence type="ECO:0000259" key="9">
    <source>
        <dbReference type="PROSITE" id="PS50017"/>
    </source>
</evidence>
<dbReference type="AlphaFoldDB" id="A0A6P8HL03"/>
<dbReference type="Proteomes" id="UP000515163">
    <property type="component" value="Unplaced"/>
</dbReference>
<gene>
    <name evidence="11" type="primary">LOC116290407</name>
</gene>
<keyword evidence="2 8" id="KW-0732">Signal</keyword>
<feature type="transmembrane region" description="Helical" evidence="7">
    <location>
        <begin position="240"/>
        <end position="258"/>
    </location>
</feature>
<reference evidence="11" key="1">
    <citation type="submission" date="2025-08" db="UniProtKB">
        <authorList>
            <consortium name="RefSeq"/>
        </authorList>
    </citation>
    <scope>IDENTIFICATION</scope>
    <source>
        <tissue evidence="11">Tentacle</tissue>
    </source>
</reference>
<dbReference type="Gene3D" id="1.10.533.10">
    <property type="entry name" value="Death Domain, Fas"/>
    <property type="match status" value="1"/>
</dbReference>
<feature type="compositionally biased region" description="Low complexity" evidence="6">
    <location>
        <begin position="153"/>
        <end position="176"/>
    </location>
</feature>
<feature type="region of interest" description="Disordered" evidence="6">
    <location>
        <begin position="408"/>
        <end position="428"/>
    </location>
</feature>
<evidence type="ECO:0000256" key="4">
    <source>
        <dbReference type="ARBA" id="ARBA00023157"/>
    </source>
</evidence>
<evidence type="ECO:0000256" key="1">
    <source>
        <dbReference type="ARBA" id="ARBA00022703"/>
    </source>
</evidence>
<dbReference type="PROSITE" id="PS50017">
    <property type="entry name" value="DEATH_DOMAIN"/>
    <property type="match status" value="1"/>
</dbReference>
<dbReference type="PROSITE" id="PS00652">
    <property type="entry name" value="TNFR_NGFR_1"/>
    <property type="match status" value="1"/>
</dbReference>
<feature type="compositionally biased region" description="Polar residues" evidence="6">
    <location>
        <begin position="413"/>
        <end position="422"/>
    </location>
</feature>
<dbReference type="InterPro" id="IPR000488">
    <property type="entry name" value="Death_dom"/>
</dbReference>
<dbReference type="GO" id="GO:0006915">
    <property type="term" value="P:apoptotic process"/>
    <property type="evidence" value="ECO:0007669"/>
    <property type="project" value="UniProtKB-KW"/>
</dbReference>
<dbReference type="KEGG" id="aten:116290407"/>
<evidence type="ECO:0000256" key="8">
    <source>
        <dbReference type="SAM" id="SignalP"/>
    </source>
</evidence>
<dbReference type="GO" id="GO:0007165">
    <property type="term" value="P:signal transduction"/>
    <property type="evidence" value="ECO:0007669"/>
    <property type="project" value="InterPro"/>
</dbReference>
<feature type="signal peptide" evidence="8">
    <location>
        <begin position="1"/>
        <end position="29"/>
    </location>
</feature>
<keyword evidence="5" id="KW-0325">Glycoprotein</keyword>
<evidence type="ECO:0000256" key="5">
    <source>
        <dbReference type="ARBA" id="ARBA00023180"/>
    </source>
</evidence>
<feature type="compositionally biased region" description="Low complexity" evidence="6">
    <location>
        <begin position="199"/>
        <end position="230"/>
    </location>
</feature>
<dbReference type="GeneID" id="116290407"/>
<dbReference type="CDD" id="cd00185">
    <property type="entry name" value="TNFRSF"/>
    <property type="match status" value="1"/>
</dbReference>
<evidence type="ECO:0000256" key="6">
    <source>
        <dbReference type="SAM" id="MobiDB-lite"/>
    </source>
</evidence>
<evidence type="ECO:0000256" key="2">
    <source>
        <dbReference type="ARBA" id="ARBA00022729"/>
    </source>
</evidence>
<feature type="domain" description="Death" evidence="9">
    <location>
        <begin position="332"/>
        <end position="401"/>
    </location>
</feature>
<dbReference type="InterPro" id="IPR001368">
    <property type="entry name" value="TNFR/NGFR_Cys_rich_reg"/>
</dbReference>
<feature type="compositionally biased region" description="Polar residues" evidence="6">
    <location>
        <begin position="177"/>
        <end position="196"/>
    </location>
</feature>